<dbReference type="EMBL" id="JACFYJ010000025">
    <property type="protein sequence ID" value="MEI5998802.1"/>
    <property type="molecule type" value="Genomic_DNA"/>
</dbReference>
<dbReference type="PANTHER" id="PTHR12049">
    <property type="entry name" value="PROTEIN ARGININE METHYLTRANSFERASE NDUFAF7, MITOCHONDRIAL"/>
    <property type="match status" value="1"/>
</dbReference>
<protein>
    <submittedName>
        <fullName evidence="3">SAM-dependent methyltransferase</fullName>
    </submittedName>
</protein>
<keyword evidence="4" id="KW-1185">Reference proteome</keyword>
<dbReference type="SUPFAM" id="SSF53335">
    <property type="entry name" value="S-adenosyl-L-methionine-dependent methyltransferases"/>
    <property type="match status" value="1"/>
</dbReference>
<dbReference type="GO" id="GO:0008168">
    <property type="term" value="F:methyltransferase activity"/>
    <property type="evidence" value="ECO:0007669"/>
    <property type="project" value="UniProtKB-KW"/>
</dbReference>
<keyword evidence="2" id="KW-0808">Transferase</keyword>
<organism evidence="3 4">
    <name type="scientific">Paraburkholderia bengalensis</name>
    <dbReference type="NCBI Taxonomy" id="2747562"/>
    <lineage>
        <taxon>Bacteria</taxon>
        <taxon>Pseudomonadati</taxon>
        <taxon>Pseudomonadota</taxon>
        <taxon>Betaproteobacteria</taxon>
        <taxon>Burkholderiales</taxon>
        <taxon>Burkholderiaceae</taxon>
        <taxon>Paraburkholderia</taxon>
    </lineage>
</organism>
<dbReference type="Proteomes" id="UP001386437">
    <property type="component" value="Unassembled WGS sequence"/>
</dbReference>
<evidence type="ECO:0000256" key="1">
    <source>
        <dbReference type="ARBA" id="ARBA00022603"/>
    </source>
</evidence>
<evidence type="ECO:0000313" key="3">
    <source>
        <dbReference type="EMBL" id="MEI5998802.1"/>
    </source>
</evidence>
<dbReference type="InterPro" id="IPR029063">
    <property type="entry name" value="SAM-dependent_MTases_sf"/>
</dbReference>
<dbReference type="GO" id="GO:0032259">
    <property type="term" value="P:methylation"/>
    <property type="evidence" value="ECO:0007669"/>
    <property type="project" value="UniProtKB-KW"/>
</dbReference>
<dbReference type="InterPro" id="IPR038375">
    <property type="entry name" value="NDUFAF7_sf"/>
</dbReference>
<comment type="caution">
    <text evidence="3">The sequence shown here is derived from an EMBL/GenBank/DDBJ whole genome shotgun (WGS) entry which is preliminary data.</text>
</comment>
<accession>A0ABU8IT39</accession>
<dbReference type="Gene3D" id="3.40.50.12710">
    <property type="match status" value="1"/>
</dbReference>
<proteinExistence type="predicted"/>
<reference evidence="3 4" key="1">
    <citation type="journal article" date="2022" name="Arch. Microbiol.">
        <title>Paraburkholderia bengalensis sp. nov. isolated from roots of Oryza sativa, IR64.</title>
        <authorList>
            <person name="Nag P."/>
            <person name="Mondal N."/>
            <person name="Sarkar J."/>
            <person name="Das S."/>
        </authorList>
    </citation>
    <scope>NUCLEOTIDE SEQUENCE [LARGE SCALE GENOMIC DNA]</scope>
    <source>
        <strain evidence="3 4">IR64_4_BI</strain>
    </source>
</reference>
<dbReference type="InterPro" id="IPR003788">
    <property type="entry name" value="NDUFAF7"/>
</dbReference>
<evidence type="ECO:0000313" key="4">
    <source>
        <dbReference type="Proteomes" id="UP001386437"/>
    </source>
</evidence>
<dbReference type="Pfam" id="PF02636">
    <property type="entry name" value="Methyltransf_28"/>
    <property type="match status" value="1"/>
</dbReference>
<gene>
    <name evidence="3" type="ORF">H3V53_16775</name>
</gene>
<evidence type="ECO:0000256" key="2">
    <source>
        <dbReference type="ARBA" id="ARBA00022679"/>
    </source>
</evidence>
<dbReference type="RefSeq" id="WP_336598932.1">
    <property type="nucleotide sequence ID" value="NZ_JACFYJ010000025.1"/>
</dbReference>
<dbReference type="PANTHER" id="PTHR12049:SF7">
    <property type="entry name" value="PROTEIN ARGININE METHYLTRANSFERASE NDUFAF7, MITOCHONDRIAL"/>
    <property type="match status" value="1"/>
</dbReference>
<keyword evidence="1 3" id="KW-0489">Methyltransferase</keyword>
<name>A0ABU8IT39_9BURK</name>
<sequence>MNPKAHQPDSLPAPGPTALAQSEALVSQIRAEIAANGGWIPFDRYMERALYAPGLGYYGGGAIKFGRRAEDGSDFVTAPELSPLFAETLARPIGQALEMSGTRHVMEFGAGTGKLASGLLNALAQRGAQFDTYSIVDLSGELRERQRETIEALAPGMAARVRWLDALPESFEGVVIGNEVLDAMPVRLFARSGGQWHERGVALQNGALGFEDRAVASERDAAFLRGLEIEGDGDYVTETHEAALAFTRTVCAMLGRGAALLIDYGFPRHEYYHAQRAQGTLMCHYRHRAHGDPFLYPGLQDITAHVEFTGIAEAGVDAGADLLGYTSQARFLMNAGITDVLSSIDPSDIPNFLPAANAVQKLLSEAEMGELFKVIAFSRGIDGTLDAFSRGDRSHTL</sequence>